<dbReference type="InterPro" id="IPR004655">
    <property type="entry name" value="FabH"/>
</dbReference>
<dbReference type="HAMAP" id="MF_01815">
    <property type="entry name" value="FabH"/>
    <property type="match status" value="1"/>
</dbReference>
<dbReference type="Gene3D" id="3.40.47.10">
    <property type="match status" value="1"/>
</dbReference>
<dbReference type="NCBIfam" id="TIGR00747">
    <property type="entry name" value="fabH"/>
    <property type="match status" value="1"/>
</dbReference>
<keyword evidence="10 13" id="KW-0511">Multifunctional enzyme</keyword>
<comment type="similarity">
    <text evidence="2 13">Belongs to the thiolase-like superfamily. FabH family.</text>
</comment>
<evidence type="ECO:0000259" key="14">
    <source>
        <dbReference type="Pfam" id="PF08541"/>
    </source>
</evidence>
<evidence type="ECO:0000256" key="10">
    <source>
        <dbReference type="ARBA" id="ARBA00023268"/>
    </source>
</evidence>
<dbReference type="UniPathway" id="UPA00094"/>
<keyword evidence="17" id="KW-1185">Reference proteome</keyword>
<feature type="domain" description="Beta-ketoacyl-[acyl-carrier-protein] synthase III C-terminal" evidence="14">
    <location>
        <begin position="244"/>
        <end position="333"/>
    </location>
</feature>
<keyword evidence="7 13" id="KW-0276">Fatty acid metabolism</keyword>
<accession>A0A7X1AVQ4</accession>
<keyword evidence="8 13" id="KW-0443">Lipid metabolism</keyword>
<comment type="subcellular location">
    <subcellularLocation>
        <location evidence="13">Cytoplasm</location>
    </subcellularLocation>
</comment>
<evidence type="ECO:0000256" key="1">
    <source>
        <dbReference type="ARBA" id="ARBA00005194"/>
    </source>
</evidence>
<keyword evidence="4 13" id="KW-0963">Cytoplasm</keyword>
<dbReference type="GO" id="GO:0033818">
    <property type="term" value="F:beta-ketoacyl-acyl-carrier-protein synthase III activity"/>
    <property type="evidence" value="ECO:0007669"/>
    <property type="project" value="UniProtKB-UniRule"/>
</dbReference>
<dbReference type="GO" id="GO:0006633">
    <property type="term" value="P:fatty acid biosynthetic process"/>
    <property type="evidence" value="ECO:0007669"/>
    <property type="project" value="UniProtKB-UniRule"/>
</dbReference>
<evidence type="ECO:0000256" key="2">
    <source>
        <dbReference type="ARBA" id="ARBA00008642"/>
    </source>
</evidence>
<dbReference type="AlphaFoldDB" id="A0A7X1AVQ4"/>
<evidence type="ECO:0000256" key="3">
    <source>
        <dbReference type="ARBA" id="ARBA00012333"/>
    </source>
</evidence>
<evidence type="ECO:0000256" key="4">
    <source>
        <dbReference type="ARBA" id="ARBA00022490"/>
    </source>
</evidence>
<keyword evidence="5 13" id="KW-0444">Lipid biosynthesis</keyword>
<dbReference type="InterPro" id="IPR013751">
    <property type="entry name" value="ACP_syn_III_N"/>
</dbReference>
<dbReference type="Pfam" id="PF08541">
    <property type="entry name" value="ACP_syn_III_C"/>
    <property type="match status" value="1"/>
</dbReference>
<evidence type="ECO:0000313" key="16">
    <source>
        <dbReference type="EMBL" id="MBC2600878.1"/>
    </source>
</evidence>
<comment type="domain">
    <text evidence="13">The last Arg residue of the ACP-binding site is essential for the weak association between ACP/AcpP and FabH.</text>
</comment>
<dbReference type="GO" id="GO:0044550">
    <property type="term" value="P:secondary metabolite biosynthetic process"/>
    <property type="evidence" value="ECO:0007669"/>
    <property type="project" value="TreeGrafter"/>
</dbReference>
<dbReference type="PANTHER" id="PTHR34069">
    <property type="entry name" value="3-OXOACYL-[ACYL-CARRIER-PROTEIN] SYNTHASE 3"/>
    <property type="match status" value="1"/>
</dbReference>
<dbReference type="NCBIfam" id="NF006829">
    <property type="entry name" value="PRK09352.1"/>
    <property type="match status" value="1"/>
</dbReference>
<evidence type="ECO:0000259" key="15">
    <source>
        <dbReference type="Pfam" id="PF08545"/>
    </source>
</evidence>
<sequence length="337" mass="36186">MSHHGPSIYVRGTGSYAPEKILTNEDISKIVDTNDEWIVTRTGIRERRIAAENESTSDMAARACEKAMEMAGIGPDEVDALIIATLTPDMLFPSTGCLVQNKLGLGKVPSFDVDAACSGFMYGLETARGILSANPRYRNVLLVGAEKLSSIIDWEDRSTCVLFGDGAGAVVLSREENRGGGELLGVQLGADGNCAHMIHMPAGGSSIPASMDSIKNRQHYLKMNGREVFKLAVRAMVKASHDILEECGVELKDVGCVIPHQANIRIIESVASHMKLPLDIFPNNVHNYGNTSAASVPLALDEAIRGGKIADGEYVLMIAFGAGLTWGSTLMKWNSPK</sequence>
<organism evidence="16 17">
    <name type="scientific">Puniceicoccus vermicola</name>
    <dbReference type="NCBI Taxonomy" id="388746"/>
    <lineage>
        <taxon>Bacteria</taxon>
        <taxon>Pseudomonadati</taxon>
        <taxon>Verrucomicrobiota</taxon>
        <taxon>Opitutia</taxon>
        <taxon>Puniceicoccales</taxon>
        <taxon>Puniceicoccaceae</taxon>
        <taxon>Puniceicoccus</taxon>
    </lineage>
</organism>
<comment type="catalytic activity">
    <reaction evidence="12">
        <text>malonyl-[ACP] + acetyl-CoA + H(+) = 3-oxobutanoyl-[ACP] + CO2 + CoA</text>
        <dbReference type="Rhea" id="RHEA:12080"/>
        <dbReference type="Rhea" id="RHEA-COMP:9623"/>
        <dbReference type="Rhea" id="RHEA-COMP:9625"/>
        <dbReference type="ChEBI" id="CHEBI:15378"/>
        <dbReference type="ChEBI" id="CHEBI:16526"/>
        <dbReference type="ChEBI" id="CHEBI:57287"/>
        <dbReference type="ChEBI" id="CHEBI:57288"/>
        <dbReference type="ChEBI" id="CHEBI:78449"/>
        <dbReference type="ChEBI" id="CHEBI:78450"/>
        <dbReference type="EC" id="2.3.1.180"/>
    </reaction>
    <physiologicalReaction direction="left-to-right" evidence="12">
        <dbReference type="Rhea" id="RHEA:12081"/>
    </physiologicalReaction>
</comment>
<proteinExistence type="inferred from homology"/>
<evidence type="ECO:0000256" key="6">
    <source>
        <dbReference type="ARBA" id="ARBA00022679"/>
    </source>
</evidence>
<keyword evidence="9 13" id="KW-0275">Fatty acid biosynthesis</keyword>
<dbReference type="CDD" id="cd00830">
    <property type="entry name" value="KAS_III"/>
    <property type="match status" value="1"/>
</dbReference>
<feature type="active site" evidence="13">
    <location>
        <position position="260"/>
    </location>
</feature>
<gene>
    <name evidence="13" type="primary">fabH</name>
    <name evidence="16" type="ORF">H5P30_03695</name>
</gene>
<evidence type="ECO:0000256" key="11">
    <source>
        <dbReference type="ARBA" id="ARBA00023315"/>
    </source>
</evidence>
<dbReference type="InterPro" id="IPR013747">
    <property type="entry name" value="ACP_syn_III_C"/>
</dbReference>
<dbReference type="GO" id="GO:0004315">
    <property type="term" value="F:3-oxoacyl-[acyl-carrier-protein] synthase activity"/>
    <property type="evidence" value="ECO:0007669"/>
    <property type="project" value="InterPro"/>
</dbReference>
<dbReference type="SUPFAM" id="SSF53901">
    <property type="entry name" value="Thiolase-like"/>
    <property type="match status" value="1"/>
</dbReference>
<evidence type="ECO:0000256" key="12">
    <source>
        <dbReference type="ARBA" id="ARBA00051096"/>
    </source>
</evidence>
<feature type="domain" description="Beta-ketoacyl-[acyl-carrier-protein] synthase III N-terminal" evidence="15">
    <location>
        <begin position="111"/>
        <end position="192"/>
    </location>
</feature>
<dbReference type="EMBL" id="JACHVA010000040">
    <property type="protein sequence ID" value="MBC2600878.1"/>
    <property type="molecule type" value="Genomic_DNA"/>
</dbReference>
<dbReference type="PANTHER" id="PTHR34069:SF2">
    <property type="entry name" value="BETA-KETOACYL-[ACYL-CARRIER-PROTEIN] SYNTHASE III"/>
    <property type="match status" value="1"/>
</dbReference>
<keyword evidence="11 13" id="KW-0012">Acyltransferase</keyword>
<keyword evidence="6 13" id="KW-0808">Transferase</keyword>
<dbReference type="FunFam" id="3.40.47.10:FF:000004">
    <property type="entry name" value="3-oxoacyl-[acyl-carrier-protein] synthase 3"/>
    <property type="match status" value="1"/>
</dbReference>
<comment type="subunit">
    <text evidence="13">Homodimer.</text>
</comment>
<evidence type="ECO:0000256" key="9">
    <source>
        <dbReference type="ARBA" id="ARBA00023160"/>
    </source>
</evidence>
<evidence type="ECO:0000256" key="8">
    <source>
        <dbReference type="ARBA" id="ARBA00023098"/>
    </source>
</evidence>
<dbReference type="GO" id="GO:0005737">
    <property type="term" value="C:cytoplasm"/>
    <property type="evidence" value="ECO:0007669"/>
    <property type="project" value="UniProtKB-SubCell"/>
</dbReference>
<evidence type="ECO:0000256" key="5">
    <source>
        <dbReference type="ARBA" id="ARBA00022516"/>
    </source>
</evidence>
<dbReference type="Proteomes" id="UP000525652">
    <property type="component" value="Unassembled WGS sequence"/>
</dbReference>
<dbReference type="RefSeq" id="WP_185691613.1">
    <property type="nucleotide sequence ID" value="NZ_JACHVA010000040.1"/>
</dbReference>
<dbReference type="Pfam" id="PF08545">
    <property type="entry name" value="ACP_syn_III"/>
    <property type="match status" value="1"/>
</dbReference>
<name>A0A7X1AVQ4_9BACT</name>
<dbReference type="EC" id="2.3.1.180" evidence="3 13"/>
<evidence type="ECO:0000256" key="13">
    <source>
        <dbReference type="HAMAP-Rule" id="MF_01815"/>
    </source>
</evidence>
<feature type="region of interest" description="ACP-binding" evidence="13">
    <location>
        <begin position="261"/>
        <end position="265"/>
    </location>
</feature>
<reference evidence="16 17" key="1">
    <citation type="submission" date="2020-07" db="EMBL/GenBank/DDBJ databases">
        <authorList>
            <person name="Feng X."/>
        </authorList>
    </citation>
    <scope>NUCLEOTIDE SEQUENCE [LARGE SCALE GENOMIC DNA]</scope>
    <source>
        <strain evidence="16 17">JCM14086</strain>
    </source>
</reference>
<feature type="active site" evidence="13">
    <location>
        <position position="290"/>
    </location>
</feature>
<comment type="caution">
    <text evidence="16">The sequence shown here is derived from an EMBL/GenBank/DDBJ whole genome shotgun (WGS) entry which is preliminary data.</text>
</comment>
<evidence type="ECO:0000256" key="7">
    <source>
        <dbReference type="ARBA" id="ARBA00022832"/>
    </source>
</evidence>
<comment type="function">
    <text evidence="13">Catalyzes the condensation reaction of fatty acid synthesis by the addition to an acyl acceptor of two carbons from malonyl-ACP. Catalyzes the first condensation reaction which initiates fatty acid synthesis and may therefore play a role in governing the total rate of fatty acid production. Possesses both acetoacetyl-ACP synthase and acetyl transacylase activities. Its substrate specificity determines the biosynthesis of branched-chain and/or straight-chain of fatty acids.</text>
</comment>
<feature type="active site" evidence="13">
    <location>
        <position position="117"/>
    </location>
</feature>
<protein>
    <recommendedName>
        <fullName evidence="3 13">Beta-ketoacyl-[acyl-carrier-protein] synthase III</fullName>
        <shortName evidence="13">Beta-ketoacyl-ACP synthase III</shortName>
        <shortName evidence="13">KAS III</shortName>
        <ecNumber evidence="3 13">2.3.1.180</ecNumber>
    </recommendedName>
    <alternativeName>
        <fullName evidence="13">3-oxoacyl-[acyl-carrier-protein] synthase 3</fullName>
    </alternativeName>
    <alternativeName>
        <fullName evidence="13">3-oxoacyl-[acyl-carrier-protein] synthase III</fullName>
    </alternativeName>
</protein>
<comment type="pathway">
    <text evidence="1 13">Lipid metabolism; fatty acid biosynthesis.</text>
</comment>
<evidence type="ECO:0000313" key="17">
    <source>
        <dbReference type="Proteomes" id="UP000525652"/>
    </source>
</evidence>
<dbReference type="InterPro" id="IPR016039">
    <property type="entry name" value="Thiolase-like"/>
</dbReference>